<keyword evidence="10" id="KW-1185">Reference proteome</keyword>
<evidence type="ECO:0000256" key="3">
    <source>
        <dbReference type="ARBA" id="ARBA00022553"/>
    </source>
</evidence>
<dbReference type="EC" id="2.7.13.3" evidence="2"/>
<feature type="domain" description="Histidine kinase/HSP90-like ATPase" evidence="8">
    <location>
        <begin position="517"/>
        <end position="627"/>
    </location>
</feature>
<dbReference type="Pfam" id="PF08376">
    <property type="entry name" value="NIT"/>
    <property type="match status" value="1"/>
</dbReference>
<dbReference type="Gene3D" id="6.10.340.10">
    <property type="match status" value="1"/>
</dbReference>
<sequence>MSKSPRSRSLRTRLIPLLLIPLTTLTLLWGYLAVTTVDSALQNRIFDKDSRQLADLDKELDAELSAERIDTAQFLATPRAKGDVLRSQRLRTDDIVARYRATVDRVSRPQGNGAEYTTRAREMAAQLERLPEVRKQVDDRSADRVRIFDAYNAMYDALYLMYESTNVFSDQRLSRAVNATINGGRAMERITRESILLTAAFANGGQMSRNDRDAFVGTVREQRLLWDLERANMPDDLYETYLRKVLEGPDYQRLRTMEEQIVAAPGNRITVDPALWGSTVKAAKTTIGMAHYAVSDQYGDEGDAFGERILLRAGLLGGLGLIAVLLSIVLSVRFARTLLRELLRLRDEARELAVGRLPHLVARLRSGAEVDMAEEMPVWRPSRIREVGEVAEAFAATQRTAVAAAVGEADLRRGSSRIFLNIARRNQSLLQRQLVMLDQLESRAEADNLADLFKLDHLTTRMRRQAENLIILSGTVPARGWKQPVRMIDVLRAAIAEIEQYTRVSVVRTTDDGVSGAAATDVIHLLAELIENATSFSPPGTEVDVSASEAGNGCVVEIEDRGLGMTQQAYEQINEWLANPPDLDIVDTDQLGLFVAARLAARHGIKVMLRPSPFGGATAIVLIPSEILVARDGTAGLGDRNASREAGSGRLRGPAVNVQDAGEASVPPDARALKPGTSPAATGRHAGPREPGGRRIAQASRGSAAEGPLHAGLPVRTRGVNMTPSLRTVDPAEEAGEREPVTERSPERARLRMSAVQSGWRRGREADVTPADHENPTEMS</sequence>
<feature type="compositionally biased region" description="Basic and acidic residues" evidence="6">
    <location>
        <begin position="735"/>
        <end position="750"/>
    </location>
</feature>
<feature type="transmembrane region" description="Helical" evidence="7">
    <location>
        <begin position="315"/>
        <end position="335"/>
    </location>
</feature>
<keyword evidence="7" id="KW-0812">Transmembrane</keyword>
<dbReference type="InterPro" id="IPR003594">
    <property type="entry name" value="HATPase_dom"/>
</dbReference>
<keyword evidence="5" id="KW-0418">Kinase</keyword>
<dbReference type="RefSeq" id="WP_344827260.1">
    <property type="nucleotide sequence ID" value="NZ_BAAAUV010000006.1"/>
</dbReference>
<comment type="catalytic activity">
    <reaction evidence="1">
        <text>ATP + protein L-histidine = ADP + protein N-phospho-L-histidine.</text>
        <dbReference type="EC" id="2.7.13.3"/>
    </reaction>
</comment>
<dbReference type="Proteomes" id="UP001501237">
    <property type="component" value="Unassembled WGS sequence"/>
</dbReference>
<dbReference type="Pfam" id="PF02518">
    <property type="entry name" value="HATPase_c"/>
    <property type="match status" value="1"/>
</dbReference>
<evidence type="ECO:0000256" key="4">
    <source>
        <dbReference type="ARBA" id="ARBA00022679"/>
    </source>
</evidence>
<accession>A0ABP6Q7Y7</accession>
<evidence type="ECO:0000256" key="1">
    <source>
        <dbReference type="ARBA" id="ARBA00000085"/>
    </source>
</evidence>
<reference evidence="10" key="1">
    <citation type="journal article" date="2019" name="Int. J. Syst. Evol. Microbiol.">
        <title>The Global Catalogue of Microorganisms (GCM) 10K type strain sequencing project: providing services to taxonomists for standard genome sequencing and annotation.</title>
        <authorList>
            <consortium name="The Broad Institute Genomics Platform"/>
            <consortium name="The Broad Institute Genome Sequencing Center for Infectious Disease"/>
            <person name="Wu L."/>
            <person name="Ma J."/>
        </authorList>
    </citation>
    <scope>NUCLEOTIDE SEQUENCE [LARGE SCALE GENOMIC DNA]</scope>
    <source>
        <strain evidence="10">JCM 9377</strain>
    </source>
</reference>
<evidence type="ECO:0000259" key="8">
    <source>
        <dbReference type="SMART" id="SM00387"/>
    </source>
</evidence>
<organism evidence="9 10">
    <name type="scientific">Actinocorallia longicatena</name>
    <dbReference type="NCBI Taxonomy" id="111803"/>
    <lineage>
        <taxon>Bacteria</taxon>
        <taxon>Bacillati</taxon>
        <taxon>Actinomycetota</taxon>
        <taxon>Actinomycetes</taxon>
        <taxon>Streptosporangiales</taxon>
        <taxon>Thermomonosporaceae</taxon>
        <taxon>Actinocorallia</taxon>
    </lineage>
</organism>
<dbReference type="PANTHER" id="PTHR45436:SF5">
    <property type="entry name" value="SENSOR HISTIDINE KINASE TRCS"/>
    <property type="match status" value="1"/>
</dbReference>
<dbReference type="InterPro" id="IPR036890">
    <property type="entry name" value="HATPase_C_sf"/>
</dbReference>
<dbReference type="InterPro" id="IPR013587">
    <property type="entry name" value="Nitrate/nitrite_sensing"/>
</dbReference>
<keyword evidence="3" id="KW-0597">Phosphoprotein</keyword>
<dbReference type="PANTHER" id="PTHR45436">
    <property type="entry name" value="SENSOR HISTIDINE KINASE YKOH"/>
    <property type="match status" value="1"/>
</dbReference>
<dbReference type="EMBL" id="BAAAUV010000006">
    <property type="protein sequence ID" value="GAA3209634.1"/>
    <property type="molecule type" value="Genomic_DNA"/>
</dbReference>
<comment type="caution">
    <text evidence="9">The sequence shown here is derived from an EMBL/GenBank/DDBJ whole genome shotgun (WGS) entry which is preliminary data.</text>
</comment>
<dbReference type="SMART" id="SM00387">
    <property type="entry name" value="HATPase_c"/>
    <property type="match status" value="1"/>
</dbReference>
<dbReference type="InterPro" id="IPR050428">
    <property type="entry name" value="TCS_sensor_his_kinase"/>
</dbReference>
<evidence type="ECO:0000313" key="9">
    <source>
        <dbReference type="EMBL" id="GAA3209634.1"/>
    </source>
</evidence>
<name>A0ABP6Q7Y7_9ACTN</name>
<dbReference type="Gene3D" id="3.30.565.10">
    <property type="entry name" value="Histidine kinase-like ATPase, C-terminal domain"/>
    <property type="match status" value="1"/>
</dbReference>
<keyword evidence="7" id="KW-1133">Transmembrane helix</keyword>
<evidence type="ECO:0000256" key="7">
    <source>
        <dbReference type="SAM" id="Phobius"/>
    </source>
</evidence>
<proteinExistence type="predicted"/>
<evidence type="ECO:0000256" key="5">
    <source>
        <dbReference type="ARBA" id="ARBA00022777"/>
    </source>
</evidence>
<dbReference type="SUPFAM" id="SSF55874">
    <property type="entry name" value="ATPase domain of HSP90 chaperone/DNA topoisomerase II/histidine kinase"/>
    <property type="match status" value="1"/>
</dbReference>
<evidence type="ECO:0000256" key="2">
    <source>
        <dbReference type="ARBA" id="ARBA00012438"/>
    </source>
</evidence>
<keyword evidence="4" id="KW-0808">Transferase</keyword>
<keyword evidence="7" id="KW-0472">Membrane</keyword>
<protein>
    <recommendedName>
        <fullName evidence="2">histidine kinase</fullName>
        <ecNumber evidence="2">2.7.13.3</ecNumber>
    </recommendedName>
</protein>
<evidence type="ECO:0000256" key="6">
    <source>
        <dbReference type="SAM" id="MobiDB-lite"/>
    </source>
</evidence>
<evidence type="ECO:0000313" key="10">
    <source>
        <dbReference type="Proteomes" id="UP001501237"/>
    </source>
</evidence>
<feature type="region of interest" description="Disordered" evidence="6">
    <location>
        <begin position="636"/>
        <end position="780"/>
    </location>
</feature>
<gene>
    <name evidence="9" type="ORF">GCM10010468_27120</name>
</gene>
<feature type="compositionally biased region" description="Basic and acidic residues" evidence="6">
    <location>
        <begin position="762"/>
        <end position="780"/>
    </location>
</feature>